<evidence type="ECO:0000259" key="4">
    <source>
        <dbReference type="PROSITE" id="PS51272"/>
    </source>
</evidence>
<dbReference type="Pfam" id="PF00395">
    <property type="entry name" value="SLH"/>
    <property type="match status" value="3"/>
</dbReference>
<name>R8VUF3_9FIRM</name>
<dbReference type="InterPro" id="IPR026906">
    <property type="entry name" value="LRR_5"/>
</dbReference>
<dbReference type="PANTHER" id="PTHR45661:SF3">
    <property type="entry name" value="IG-LIKE DOMAIN-CONTAINING PROTEIN"/>
    <property type="match status" value="1"/>
</dbReference>
<dbReference type="RefSeq" id="WP_016148582.1">
    <property type="nucleotide sequence ID" value="NZ_KB976104.1"/>
</dbReference>
<dbReference type="EMBL" id="AQOB01000010">
    <property type="protein sequence ID" value="EOQ35886.1"/>
    <property type="molecule type" value="Genomic_DNA"/>
</dbReference>
<feature type="chain" id="PRO_5004467755" description="SLH domain-containing protein" evidence="3">
    <location>
        <begin position="26"/>
        <end position="1019"/>
    </location>
</feature>
<evidence type="ECO:0000256" key="3">
    <source>
        <dbReference type="SAM" id="SignalP"/>
    </source>
</evidence>
<feature type="compositionally biased region" description="Acidic residues" evidence="2">
    <location>
        <begin position="820"/>
        <end position="833"/>
    </location>
</feature>
<dbReference type="eggNOG" id="COG4886">
    <property type="taxonomic scope" value="Bacteria"/>
</dbReference>
<proteinExistence type="predicted"/>
<feature type="region of interest" description="Disordered" evidence="2">
    <location>
        <begin position="795"/>
        <end position="838"/>
    </location>
</feature>
<dbReference type="PROSITE" id="PS51272">
    <property type="entry name" value="SLH"/>
    <property type="match status" value="3"/>
</dbReference>
<evidence type="ECO:0000256" key="1">
    <source>
        <dbReference type="ARBA" id="ARBA00022737"/>
    </source>
</evidence>
<evidence type="ECO:0000256" key="2">
    <source>
        <dbReference type="SAM" id="MobiDB-lite"/>
    </source>
</evidence>
<feature type="domain" description="SLH" evidence="4">
    <location>
        <begin position="962"/>
        <end position="1019"/>
    </location>
</feature>
<dbReference type="PATRIC" id="fig|1203606.4.peg.2434"/>
<dbReference type="InterPro" id="IPR032675">
    <property type="entry name" value="LRR_dom_sf"/>
</dbReference>
<keyword evidence="6" id="KW-1185">Reference proteome</keyword>
<dbReference type="SUPFAM" id="SSF52058">
    <property type="entry name" value="L domain-like"/>
    <property type="match status" value="1"/>
</dbReference>
<comment type="caution">
    <text evidence="5">The sequence shown here is derived from an EMBL/GenBank/DDBJ whole genome shotgun (WGS) entry which is preliminary data.</text>
</comment>
<protein>
    <recommendedName>
        <fullName evidence="4">SLH domain-containing protein</fullName>
    </recommendedName>
</protein>
<dbReference type="PANTHER" id="PTHR45661">
    <property type="entry name" value="SURFACE ANTIGEN"/>
    <property type="match status" value="1"/>
</dbReference>
<dbReference type="InterPro" id="IPR001119">
    <property type="entry name" value="SLH_dom"/>
</dbReference>
<gene>
    <name evidence="5" type="ORF">HMPREF1526_02466</name>
</gene>
<keyword evidence="3" id="KW-0732">Signal</keyword>
<dbReference type="HOGENOM" id="CLU_306237_0_0_9"/>
<dbReference type="Proteomes" id="UP000013981">
    <property type="component" value="Unassembled WGS sequence"/>
</dbReference>
<dbReference type="eggNOG" id="COG0737">
    <property type="taxonomic scope" value="Bacteria"/>
</dbReference>
<sequence length="1019" mass="109170">MKKRFWACFLSLSLVLTMMPTMAFAADDEVNEPGGTVEVCVETEGCTLEAGHEGECVVVESEPEEPESAPCKVTEGCTLENGHEGECVVAESEPEEPESVPCTVTEGCTLEDGHEGGCVVESSVDSLSEDEEIVISITEADMNSADEENPPIKSAIARLSLADPSSVTQLKVVTEGEAYLSPEDNEYIKTVFSSLNYLDESECQCSTRKLTEAYLGKSGLPDELYAEFGGLSGYTSLETLILPEETQVVNSYTLSERGGGVNDTGLTELNLSNNILVIESGAFSGNTNFVGNLVIPDSVVFIGNNSFGVGNELIACGTLTLGDSVKYIDANGFKSRLFEGDLVIPNSVEMINNWSFSPGAFKNGTWTLGDNLINIGSAALKGICSGNSGTFIVLNQYKMSTQAFADNSFEKIAFEEGITDISTSQVIASSKNIEEIVLPSTLESISGDSAFAGCPALTTINFPKSLERLGDRTFENDDALTSVVLPSNLTQIGSFTFEDSGILGLYIPESVTDIGNRIVQDIPSGSIVYVANEALLNMMNESDSAWNNKYNNETTALAMTNGGSFKEDTEFSESVLATPIKSGNIFAGWYADEELADEVVTNADAGNTYYAEWLPSNYTVTENINFGSVVYGSTASRVIQVNGSDVAGALKVAGNDIFDTVVNEDNTITVTPHSNLSVGEYEETLYVTTPDNATFFVPVTLEVVPASSKLEIWANGAKKLSLSGGGNVTLTITGDLNADEVTVTCNNENIEVTKNADDTYTVTLPNETADYTFTATYDGDQNHEMARATCTVSVTRHTGGGGASHPEAGDNSSSDRNDRDDDDTENIDEEDVPLTEGKVADFDDVPADAWFAEAVQYVYEHDLMTGVSENLFAPNAQMNRAMVAQILFNVEKPADTEAPAAFRDVAPDAWYAEAVNWAVWQGYMSGYGAGSFGPNDALTREQLVTVLWRYSGSPVMGDSSMLNTFSDAALTSDYAQQAMIWAYAQGVISGNADGTLNPQGTATRAEIAQMLMNYCENVK</sequence>
<dbReference type="AlphaFoldDB" id="R8VUF3"/>
<evidence type="ECO:0000313" key="5">
    <source>
        <dbReference type="EMBL" id="EOQ35886.1"/>
    </source>
</evidence>
<keyword evidence="1" id="KW-0677">Repeat</keyword>
<reference evidence="5 6" key="1">
    <citation type="submission" date="2013-01" db="EMBL/GenBank/DDBJ databases">
        <title>The Genome Sequence of Butyricicoccus pullicaecorum 1.2.</title>
        <authorList>
            <consortium name="The Broad Institute Genome Sequencing Platform"/>
            <person name="Earl A."/>
            <person name="Ward D."/>
            <person name="Feldgarden M."/>
            <person name="Gevers D."/>
            <person name="Van Immerseel F."/>
            <person name="Eeckhaut V."/>
            <person name="Walker B."/>
            <person name="Young S.K."/>
            <person name="Zeng Q."/>
            <person name="Gargeya S."/>
            <person name="Fitzgerald M."/>
            <person name="Haas B."/>
            <person name="Abouelleil A."/>
            <person name="Alvarado L."/>
            <person name="Arachchi H.M."/>
            <person name="Berlin A.M."/>
            <person name="Chapman S.B."/>
            <person name="Dewar J."/>
            <person name="Goldberg J."/>
            <person name="Griggs A."/>
            <person name="Gujja S."/>
            <person name="Hansen M."/>
            <person name="Howarth C."/>
            <person name="Imamovic A."/>
            <person name="Larimer J."/>
            <person name="McCowan C."/>
            <person name="Murphy C."/>
            <person name="Neiman D."/>
            <person name="Pearson M."/>
            <person name="Priest M."/>
            <person name="Roberts A."/>
            <person name="Saif S."/>
            <person name="Shea T."/>
            <person name="Sisk P."/>
            <person name="Sykes S."/>
            <person name="Wortman J."/>
            <person name="Nusbaum C."/>
            <person name="Birren B."/>
        </authorList>
    </citation>
    <scope>NUCLEOTIDE SEQUENCE [LARGE SCALE GENOMIC DNA]</scope>
    <source>
        <strain evidence="5 6">1.2</strain>
    </source>
</reference>
<dbReference type="Pfam" id="PF13306">
    <property type="entry name" value="LRR_5"/>
    <property type="match status" value="2"/>
</dbReference>
<dbReference type="Gene3D" id="3.80.10.10">
    <property type="entry name" value="Ribonuclease Inhibitor"/>
    <property type="match status" value="2"/>
</dbReference>
<evidence type="ECO:0000313" key="6">
    <source>
        <dbReference type="Proteomes" id="UP000013981"/>
    </source>
</evidence>
<dbReference type="InterPro" id="IPR053139">
    <property type="entry name" value="Surface_bspA-like"/>
</dbReference>
<feature type="domain" description="SLH" evidence="4">
    <location>
        <begin position="838"/>
        <end position="897"/>
    </location>
</feature>
<accession>R8VUF3</accession>
<feature type="domain" description="SLH" evidence="4">
    <location>
        <begin position="898"/>
        <end position="961"/>
    </location>
</feature>
<organism evidence="5 6">
    <name type="scientific">Butyricicoccus pullicaecorum 1.2</name>
    <dbReference type="NCBI Taxonomy" id="1203606"/>
    <lineage>
        <taxon>Bacteria</taxon>
        <taxon>Bacillati</taxon>
        <taxon>Bacillota</taxon>
        <taxon>Clostridia</taxon>
        <taxon>Eubacteriales</taxon>
        <taxon>Butyricicoccaceae</taxon>
        <taxon>Butyricicoccus</taxon>
    </lineage>
</organism>
<feature type="signal peptide" evidence="3">
    <location>
        <begin position="1"/>
        <end position="25"/>
    </location>
</feature>